<evidence type="ECO:0000313" key="1">
    <source>
        <dbReference type="EMBL" id="MPC60776.1"/>
    </source>
</evidence>
<reference evidence="1 2" key="1">
    <citation type="submission" date="2019-05" db="EMBL/GenBank/DDBJ databases">
        <title>Another draft genome of Portunus trituberculatus and its Hox gene families provides insights of decapod evolution.</title>
        <authorList>
            <person name="Jeong J.-H."/>
            <person name="Song I."/>
            <person name="Kim S."/>
            <person name="Choi T."/>
            <person name="Kim D."/>
            <person name="Ryu S."/>
            <person name="Kim W."/>
        </authorList>
    </citation>
    <scope>NUCLEOTIDE SEQUENCE [LARGE SCALE GENOMIC DNA]</scope>
    <source>
        <tissue evidence="1">Muscle</tissue>
    </source>
</reference>
<name>A0A5B7GT90_PORTR</name>
<protein>
    <submittedName>
        <fullName evidence="1">Uncharacterized protein</fullName>
    </submittedName>
</protein>
<sequence>MKSTPQSPFKIYYNLFNPDFGWEEFHNSTQDSRVIYVTKLDIAVNAYKLYKWFPDNVKSSINEPDLELAKEGKLERRSKYQVMVTFMVNISLKKITWDMSSSNLEFQISWVLWSQLLSGTVGSFLQVGYFWQLKFISCKCQ</sequence>
<keyword evidence="2" id="KW-1185">Reference proteome</keyword>
<dbReference type="AlphaFoldDB" id="A0A5B7GT90"/>
<dbReference type="EMBL" id="VSRR010017885">
    <property type="protein sequence ID" value="MPC60776.1"/>
    <property type="molecule type" value="Genomic_DNA"/>
</dbReference>
<proteinExistence type="predicted"/>
<accession>A0A5B7GT90</accession>
<dbReference type="Proteomes" id="UP000324222">
    <property type="component" value="Unassembled WGS sequence"/>
</dbReference>
<gene>
    <name evidence="1" type="ORF">E2C01_054832</name>
</gene>
<organism evidence="1 2">
    <name type="scientific">Portunus trituberculatus</name>
    <name type="common">Swimming crab</name>
    <name type="synonym">Neptunus trituberculatus</name>
    <dbReference type="NCBI Taxonomy" id="210409"/>
    <lineage>
        <taxon>Eukaryota</taxon>
        <taxon>Metazoa</taxon>
        <taxon>Ecdysozoa</taxon>
        <taxon>Arthropoda</taxon>
        <taxon>Crustacea</taxon>
        <taxon>Multicrustacea</taxon>
        <taxon>Malacostraca</taxon>
        <taxon>Eumalacostraca</taxon>
        <taxon>Eucarida</taxon>
        <taxon>Decapoda</taxon>
        <taxon>Pleocyemata</taxon>
        <taxon>Brachyura</taxon>
        <taxon>Eubrachyura</taxon>
        <taxon>Portunoidea</taxon>
        <taxon>Portunidae</taxon>
        <taxon>Portuninae</taxon>
        <taxon>Portunus</taxon>
    </lineage>
</organism>
<evidence type="ECO:0000313" key="2">
    <source>
        <dbReference type="Proteomes" id="UP000324222"/>
    </source>
</evidence>
<comment type="caution">
    <text evidence="1">The sequence shown here is derived from an EMBL/GenBank/DDBJ whole genome shotgun (WGS) entry which is preliminary data.</text>
</comment>